<name>A0A919U7X2_9ACTN</name>
<dbReference type="SMART" id="SM00260">
    <property type="entry name" value="CheW"/>
    <property type="match status" value="1"/>
</dbReference>
<comment type="caution">
    <text evidence="3">The sequence shown here is derived from an EMBL/GenBank/DDBJ whole genome shotgun (WGS) entry which is preliminary data.</text>
</comment>
<evidence type="ECO:0000313" key="3">
    <source>
        <dbReference type="EMBL" id="GIG42160.1"/>
    </source>
</evidence>
<dbReference type="AlphaFoldDB" id="A0A919U7X2"/>
<dbReference type="EMBL" id="BONQ01000004">
    <property type="protein sequence ID" value="GIG42160.1"/>
    <property type="molecule type" value="Genomic_DNA"/>
</dbReference>
<keyword evidence="4" id="KW-1185">Reference proteome</keyword>
<feature type="compositionally biased region" description="Basic and acidic residues" evidence="1">
    <location>
        <begin position="1"/>
        <end position="31"/>
    </location>
</feature>
<dbReference type="Gene3D" id="2.40.50.180">
    <property type="entry name" value="CheA-289, Domain 4"/>
    <property type="match status" value="1"/>
</dbReference>
<reference evidence="3" key="1">
    <citation type="submission" date="2021-01" db="EMBL/GenBank/DDBJ databases">
        <title>Whole genome shotgun sequence of Dactylosporangium siamense NBRC 106093.</title>
        <authorList>
            <person name="Komaki H."/>
            <person name="Tamura T."/>
        </authorList>
    </citation>
    <scope>NUCLEOTIDE SEQUENCE</scope>
    <source>
        <strain evidence="3">NBRC 106093</strain>
    </source>
</reference>
<protein>
    <recommendedName>
        <fullName evidence="2">CheW-like domain-containing protein</fullName>
    </recommendedName>
</protein>
<dbReference type="PROSITE" id="PS50851">
    <property type="entry name" value="CHEW"/>
    <property type="match status" value="1"/>
</dbReference>
<evidence type="ECO:0000313" key="4">
    <source>
        <dbReference type="Proteomes" id="UP000660611"/>
    </source>
</evidence>
<proteinExistence type="predicted"/>
<dbReference type="GO" id="GO:0006935">
    <property type="term" value="P:chemotaxis"/>
    <property type="evidence" value="ECO:0007669"/>
    <property type="project" value="InterPro"/>
</dbReference>
<dbReference type="RefSeq" id="WP_239135598.1">
    <property type="nucleotide sequence ID" value="NZ_BAAAVW010000003.1"/>
</dbReference>
<sequence length="207" mass="22469">MSTTQHERDHLKSDLESDLRSDDLRSDDLKSGDMQQRLAELRESFDRSFADPHREDVAGFDDLLAIRVGGHRYALRLTQAAGLFPDRPVTRLPGPLPSLLGVASFRGSIVPVYDLGAVFGHPAAAEARWLVLAAGEPPVALAFEELDGHLRVPRDLIVEESTGHGPRGCLRGIVPLDGGARPIVDVPAVRTAIQSLSGKSRTEDGER</sequence>
<dbReference type="Pfam" id="PF01584">
    <property type="entry name" value="CheW"/>
    <property type="match status" value="1"/>
</dbReference>
<evidence type="ECO:0000256" key="1">
    <source>
        <dbReference type="SAM" id="MobiDB-lite"/>
    </source>
</evidence>
<feature type="domain" description="CheW-like" evidence="2">
    <location>
        <begin position="60"/>
        <end position="195"/>
    </location>
</feature>
<dbReference type="SUPFAM" id="SSF50341">
    <property type="entry name" value="CheW-like"/>
    <property type="match status" value="1"/>
</dbReference>
<dbReference type="GO" id="GO:0007165">
    <property type="term" value="P:signal transduction"/>
    <property type="evidence" value="ECO:0007669"/>
    <property type="project" value="InterPro"/>
</dbReference>
<accession>A0A919U7X2</accession>
<feature type="region of interest" description="Disordered" evidence="1">
    <location>
        <begin position="1"/>
        <end position="32"/>
    </location>
</feature>
<evidence type="ECO:0000259" key="2">
    <source>
        <dbReference type="PROSITE" id="PS50851"/>
    </source>
</evidence>
<dbReference type="InterPro" id="IPR002545">
    <property type="entry name" value="CheW-lke_dom"/>
</dbReference>
<dbReference type="InterPro" id="IPR036061">
    <property type="entry name" value="CheW-like_dom_sf"/>
</dbReference>
<organism evidence="3 4">
    <name type="scientific">Dactylosporangium siamense</name>
    <dbReference type="NCBI Taxonomy" id="685454"/>
    <lineage>
        <taxon>Bacteria</taxon>
        <taxon>Bacillati</taxon>
        <taxon>Actinomycetota</taxon>
        <taxon>Actinomycetes</taxon>
        <taxon>Micromonosporales</taxon>
        <taxon>Micromonosporaceae</taxon>
        <taxon>Dactylosporangium</taxon>
    </lineage>
</organism>
<dbReference type="Gene3D" id="2.30.30.40">
    <property type="entry name" value="SH3 Domains"/>
    <property type="match status" value="1"/>
</dbReference>
<dbReference type="Proteomes" id="UP000660611">
    <property type="component" value="Unassembled WGS sequence"/>
</dbReference>
<gene>
    <name evidence="3" type="ORF">Dsi01nite_002010</name>
</gene>